<feature type="compositionally biased region" description="Basic and acidic residues" evidence="1">
    <location>
        <begin position="97"/>
        <end position="113"/>
    </location>
</feature>
<organism evidence="2 3">
    <name type="scientific">Kouleothrix aurantiaca</name>
    <dbReference type="NCBI Taxonomy" id="186479"/>
    <lineage>
        <taxon>Bacteria</taxon>
        <taxon>Bacillati</taxon>
        <taxon>Chloroflexota</taxon>
        <taxon>Chloroflexia</taxon>
        <taxon>Chloroflexales</taxon>
        <taxon>Roseiflexineae</taxon>
        <taxon>Roseiflexaceae</taxon>
        <taxon>Kouleothrix</taxon>
    </lineage>
</organism>
<keyword evidence="3" id="KW-1185">Reference proteome</keyword>
<sequence length="148" mass="16430">MLPRSNSAILRELGRLISRYMQQKTLAGFRAAERAVRRGQMPGPPDVDPADELECARMEAAIDALFWVLGANKAPAGPHEPIIIDLHVTGNVAAESRTQRRQREAAQENEDRLQQMGREQLDTLLRAAGMAPRSKHRGRKVPGSTLDE</sequence>
<comment type="caution">
    <text evidence="2">The sequence shown here is derived from an EMBL/GenBank/DDBJ whole genome shotgun (WGS) entry which is preliminary data.</text>
</comment>
<dbReference type="Proteomes" id="UP000050509">
    <property type="component" value="Unassembled WGS sequence"/>
</dbReference>
<reference evidence="2 3" key="1">
    <citation type="submission" date="2015-09" db="EMBL/GenBank/DDBJ databases">
        <title>Draft genome sequence of Kouleothrix aurantiaca JCM 19913.</title>
        <authorList>
            <person name="Hemp J."/>
        </authorList>
    </citation>
    <scope>NUCLEOTIDE SEQUENCE [LARGE SCALE GENOMIC DNA]</scope>
    <source>
        <strain evidence="2 3">COM-B</strain>
    </source>
</reference>
<evidence type="ECO:0000256" key="1">
    <source>
        <dbReference type="SAM" id="MobiDB-lite"/>
    </source>
</evidence>
<name>A0A0P9D612_9CHLR</name>
<dbReference type="AlphaFoldDB" id="A0A0P9D612"/>
<proteinExistence type="predicted"/>
<evidence type="ECO:0000313" key="3">
    <source>
        <dbReference type="Proteomes" id="UP000050509"/>
    </source>
</evidence>
<evidence type="ECO:0000313" key="2">
    <source>
        <dbReference type="EMBL" id="KPV53255.1"/>
    </source>
</evidence>
<protein>
    <submittedName>
        <fullName evidence="2">Uncharacterized protein</fullName>
    </submittedName>
</protein>
<feature type="region of interest" description="Disordered" evidence="1">
    <location>
        <begin position="95"/>
        <end position="148"/>
    </location>
</feature>
<gene>
    <name evidence="2" type="ORF">SE17_10725</name>
</gene>
<dbReference type="EMBL" id="LJCR01000301">
    <property type="protein sequence ID" value="KPV53255.1"/>
    <property type="molecule type" value="Genomic_DNA"/>
</dbReference>
<accession>A0A0P9D612</accession>